<sequence>MWQTFVDIFTWVGGAGLVFLAGSTAWSIVRGGGRKPDPAPETQDDFHGAMARWRDMQSRTEQGR</sequence>
<reference evidence="2" key="2">
    <citation type="submission" date="2020-09" db="EMBL/GenBank/DDBJ databases">
        <authorList>
            <person name="Sun Q."/>
            <person name="Kim S."/>
        </authorList>
    </citation>
    <scope>NUCLEOTIDE SEQUENCE</scope>
    <source>
        <strain evidence="2">KCTC 42650</strain>
    </source>
</reference>
<keyword evidence="1" id="KW-0812">Transmembrane</keyword>
<keyword evidence="1" id="KW-1133">Transmembrane helix</keyword>
<dbReference type="EMBL" id="BNCJ01000001">
    <property type="protein sequence ID" value="GHF33112.1"/>
    <property type="molecule type" value="Genomic_DNA"/>
</dbReference>
<accession>A0A8J3GTV9</accession>
<protein>
    <submittedName>
        <fullName evidence="2">Uncharacterized protein</fullName>
    </submittedName>
</protein>
<dbReference type="AlphaFoldDB" id="A0A8J3GTV9"/>
<dbReference type="RefSeq" id="WP_189678036.1">
    <property type="nucleotide sequence ID" value="NZ_BNCJ01000001.1"/>
</dbReference>
<evidence type="ECO:0000313" key="2">
    <source>
        <dbReference type="EMBL" id="GHF33112.1"/>
    </source>
</evidence>
<comment type="caution">
    <text evidence="2">The sequence shown here is derived from an EMBL/GenBank/DDBJ whole genome shotgun (WGS) entry which is preliminary data.</text>
</comment>
<organism evidence="2 3">
    <name type="scientific">Seohaeicola zhoushanensis</name>
    <dbReference type="NCBI Taxonomy" id="1569283"/>
    <lineage>
        <taxon>Bacteria</taxon>
        <taxon>Pseudomonadati</taxon>
        <taxon>Pseudomonadota</taxon>
        <taxon>Alphaproteobacteria</taxon>
        <taxon>Rhodobacterales</taxon>
        <taxon>Roseobacteraceae</taxon>
        <taxon>Seohaeicola</taxon>
    </lineage>
</organism>
<dbReference type="Proteomes" id="UP000626220">
    <property type="component" value="Unassembled WGS sequence"/>
</dbReference>
<evidence type="ECO:0000256" key="1">
    <source>
        <dbReference type="SAM" id="Phobius"/>
    </source>
</evidence>
<proteinExistence type="predicted"/>
<feature type="transmembrane region" description="Helical" evidence="1">
    <location>
        <begin position="6"/>
        <end position="29"/>
    </location>
</feature>
<evidence type="ECO:0000313" key="3">
    <source>
        <dbReference type="Proteomes" id="UP000626220"/>
    </source>
</evidence>
<gene>
    <name evidence="2" type="ORF">GCM10017056_00640</name>
</gene>
<keyword evidence="3" id="KW-1185">Reference proteome</keyword>
<name>A0A8J3GTV9_9RHOB</name>
<reference evidence="2" key="1">
    <citation type="journal article" date="2014" name="Int. J. Syst. Evol. Microbiol.">
        <title>Complete genome sequence of Corynebacterium casei LMG S-19264T (=DSM 44701T), isolated from a smear-ripened cheese.</title>
        <authorList>
            <consortium name="US DOE Joint Genome Institute (JGI-PGF)"/>
            <person name="Walter F."/>
            <person name="Albersmeier A."/>
            <person name="Kalinowski J."/>
            <person name="Ruckert C."/>
        </authorList>
    </citation>
    <scope>NUCLEOTIDE SEQUENCE</scope>
    <source>
        <strain evidence="2">KCTC 42650</strain>
    </source>
</reference>
<keyword evidence="1" id="KW-0472">Membrane</keyword>